<name>A0ABT0RPD1_9SPHN</name>
<proteinExistence type="predicted"/>
<keyword evidence="3" id="KW-1185">Reference proteome</keyword>
<accession>A0ABT0RPD1</accession>
<evidence type="ECO:0000256" key="1">
    <source>
        <dbReference type="SAM" id="SignalP"/>
    </source>
</evidence>
<evidence type="ECO:0000313" key="3">
    <source>
        <dbReference type="Proteomes" id="UP001165363"/>
    </source>
</evidence>
<comment type="caution">
    <text evidence="2">The sequence shown here is derived from an EMBL/GenBank/DDBJ whole genome shotgun (WGS) entry which is preliminary data.</text>
</comment>
<gene>
    <name evidence="2" type="ORF">LZ536_11125</name>
</gene>
<organism evidence="2 3">
    <name type="scientific">Sphingomonas alba</name>
    <dbReference type="NCBI Taxonomy" id="2908208"/>
    <lineage>
        <taxon>Bacteria</taxon>
        <taxon>Pseudomonadati</taxon>
        <taxon>Pseudomonadota</taxon>
        <taxon>Alphaproteobacteria</taxon>
        <taxon>Sphingomonadales</taxon>
        <taxon>Sphingomonadaceae</taxon>
        <taxon>Sphingomonas</taxon>
    </lineage>
</organism>
<evidence type="ECO:0000313" key="2">
    <source>
        <dbReference type="EMBL" id="MCL6684445.1"/>
    </source>
</evidence>
<dbReference type="InterPro" id="IPR025514">
    <property type="entry name" value="DUF4402"/>
</dbReference>
<keyword evidence="1" id="KW-0732">Signal</keyword>
<dbReference type="Proteomes" id="UP001165363">
    <property type="component" value="Unassembled WGS sequence"/>
</dbReference>
<dbReference type="Pfam" id="PF14352">
    <property type="entry name" value="DUF4402"/>
    <property type="match status" value="1"/>
</dbReference>
<feature type="signal peptide" evidence="1">
    <location>
        <begin position="1"/>
        <end position="26"/>
    </location>
</feature>
<dbReference type="EMBL" id="JAMGBD010000002">
    <property type="protein sequence ID" value="MCL6684445.1"/>
    <property type="molecule type" value="Genomic_DNA"/>
</dbReference>
<feature type="chain" id="PRO_5045682777" evidence="1">
    <location>
        <begin position="27"/>
        <end position="170"/>
    </location>
</feature>
<dbReference type="RefSeq" id="WP_249848854.1">
    <property type="nucleotide sequence ID" value="NZ_JAMGBD010000002.1"/>
</dbReference>
<sequence>MSGGPGKYGALLALPLAALASTPASAATASAQVNANVVRPVVLTATGSLNFGTIVINKITANRTISLSAANVLTCGNTTELVCSGATSVPTYNVQGTNKQVITINKNLSTLRNSVNGATLTLTPIGPASVTLTNSGAPGSDFAIGGSFVITPTTGEGLYTGVVDVTVDYQ</sequence>
<reference evidence="2" key="1">
    <citation type="submission" date="2022-05" db="EMBL/GenBank/DDBJ databases">
        <authorList>
            <person name="Jo J.-H."/>
            <person name="Im W.-T."/>
        </authorList>
    </citation>
    <scope>NUCLEOTIDE SEQUENCE</scope>
    <source>
        <strain evidence="2">SE158</strain>
    </source>
</reference>
<protein>
    <submittedName>
        <fullName evidence="2">DUF4402 domain-containing protein</fullName>
    </submittedName>
</protein>